<keyword evidence="1" id="KW-0472">Membrane</keyword>
<protein>
    <submittedName>
        <fullName evidence="2">Uncharacterized protein</fullName>
    </submittedName>
</protein>
<dbReference type="AlphaFoldDB" id="X0U1P7"/>
<evidence type="ECO:0000313" key="2">
    <source>
        <dbReference type="EMBL" id="GAF93301.1"/>
    </source>
</evidence>
<gene>
    <name evidence="2" type="ORF">S01H1_25926</name>
</gene>
<feature type="non-terminal residue" evidence="2">
    <location>
        <position position="283"/>
    </location>
</feature>
<comment type="caution">
    <text evidence="2">The sequence shown here is derived from an EMBL/GenBank/DDBJ whole genome shotgun (WGS) entry which is preliminary data.</text>
</comment>
<keyword evidence="1" id="KW-1133">Transmembrane helix</keyword>
<proteinExistence type="predicted"/>
<sequence length="283" mass="32308">SEEKIDTIVEVDISSTDLNILSFFTGGTKLTFNLFLQEKQNRSITSLPDSLSLPEKVSLDFLNSDAFRLCIEENVFDESSVDAFLKAEEQLFEDNAMTIFSGLEIEGSVNNDEFYESLKWDKDISNMDSENPIEIVSNAYCAYSIPFKFSFLPPQFEVSNQSYYFFGQQNRNVSYKIIFPQGTNIKIKDTLNKAVIGKTEDGRYYFEISFNISESGLTDVVSCTIIPSIFFIIGLFMPCIVSLILTIILVIVIYIIRKRKTGRVITVKEESKSDKSIEEQDYY</sequence>
<keyword evidence="1" id="KW-0812">Transmembrane</keyword>
<evidence type="ECO:0000256" key="1">
    <source>
        <dbReference type="SAM" id="Phobius"/>
    </source>
</evidence>
<name>X0U1P7_9ZZZZ</name>
<dbReference type="EMBL" id="BARS01015691">
    <property type="protein sequence ID" value="GAF93301.1"/>
    <property type="molecule type" value="Genomic_DNA"/>
</dbReference>
<organism evidence="2">
    <name type="scientific">marine sediment metagenome</name>
    <dbReference type="NCBI Taxonomy" id="412755"/>
    <lineage>
        <taxon>unclassified sequences</taxon>
        <taxon>metagenomes</taxon>
        <taxon>ecological metagenomes</taxon>
    </lineage>
</organism>
<accession>X0U1P7</accession>
<reference evidence="2" key="1">
    <citation type="journal article" date="2014" name="Front. Microbiol.">
        <title>High frequency of phylogenetically diverse reductive dehalogenase-homologous genes in deep subseafloor sedimentary metagenomes.</title>
        <authorList>
            <person name="Kawai M."/>
            <person name="Futagami T."/>
            <person name="Toyoda A."/>
            <person name="Takaki Y."/>
            <person name="Nishi S."/>
            <person name="Hori S."/>
            <person name="Arai W."/>
            <person name="Tsubouchi T."/>
            <person name="Morono Y."/>
            <person name="Uchiyama I."/>
            <person name="Ito T."/>
            <person name="Fujiyama A."/>
            <person name="Inagaki F."/>
            <person name="Takami H."/>
        </authorList>
    </citation>
    <scope>NUCLEOTIDE SEQUENCE</scope>
    <source>
        <strain evidence="2">Expedition CK06-06</strain>
    </source>
</reference>
<feature type="non-terminal residue" evidence="2">
    <location>
        <position position="1"/>
    </location>
</feature>
<feature type="transmembrane region" description="Helical" evidence="1">
    <location>
        <begin position="229"/>
        <end position="256"/>
    </location>
</feature>